<evidence type="ECO:0000256" key="9">
    <source>
        <dbReference type="ARBA" id="ARBA00023224"/>
    </source>
</evidence>
<feature type="transmembrane region" description="Helical" evidence="10">
    <location>
        <begin position="75"/>
        <end position="97"/>
    </location>
</feature>
<keyword evidence="4 10" id="KW-1133">Transmembrane helix</keyword>
<keyword evidence="2" id="KW-1003">Cell membrane</keyword>
<dbReference type="GO" id="GO:0004930">
    <property type="term" value="F:G protein-coupled receptor activity"/>
    <property type="evidence" value="ECO:0007669"/>
    <property type="project" value="UniProtKB-KW"/>
</dbReference>
<evidence type="ECO:0000256" key="7">
    <source>
        <dbReference type="ARBA" id="ARBA00023170"/>
    </source>
</evidence>
<dbReference type="GO" id="GO:0005886">
    <property type="term" value="C:plasma membrane"/>
    <property type="evidence" value="ECO:0007669"/>
    <property type="project" value="UniProtKB-SubCell"/>
</dbReference>
<dbReference type="InterPro" id="IPR000276">
    <property type="entry name" value="GPCR_Rhodpsn"/>
</dbReference>
<keyword evidence="7" id="KW-0675">Receptor</keyword>
<evidence type="ECO:0000256" key="5">
    <source>
        <dbReference type="ARBA" id="ARBA00023040"/>
    </source>
</evidence>
<keyword evidence="3 10" id="KW-0812">Transmembrane</keyword>
<evidence type="ECO:0000256" key="3">
    <source>
        <dbReference type="ARBA" id="ARBA00022692"/>
    </source>
</evidence>
<dbReference type="PANTHER" id="PTHR24232:SF25">
    <property type="entry name" value="P2Y PURINOCEPTOR 8"/>
    <property type="match status" value="1"/>
</dbReference>
<feature type="domain" description="G-protein coupled receptors family 1 profile" evidence="11">
    <location>
        <begin position="90"/>
        <end position="341"/>
    </location>
</feature>
<dbReference type="InterPro" id="IPR017452">
    <property type="entry name" value="GPCR_Rhodpsn_7TM"/>
</dbReference>
<keyword evidence="5" id="KW-0297">G-protein coupled receptor</keyword>
<feature type="transmembrane region" description="Helical" evidence="10">
    <location>
        <begin position="286"/>
        <end position="310"/>
    </location>
</feature>
<sequence length="424" mass="48086">MTHFPFLQERALTTSFLTRYSTNASIPQPSLSDSSLCIVRGCLCEVIVTMAWSSNSTKLDNTTLSLFQNVTASTAISIVYIVVTIINLIGNSLSMWLLLFHTSPKTPSIIFMINLTVTDLTLGLVLPFQIMYQMQGYNWSLGPGMCRLLTLVFFANMYCSILTMTAISGDRYLGICRPMLFCETRERKSFAVIVCFAMWTVVLLVLYPLSITDLTFHVPELRITTCFDVLKRDMLPSMVAWAAFLLALFVILFLIPFCITVFCYVSIIRKLARDSKTKQKEKAIGLAVTVLTVFTLCFTPNNILLLAHTIRRLFYGESFYMAYKLTLSLSCFNSCLDPFIYYFASREFRKKLRQMLRLRTLSSLDTGKTDLHRESLYSAQVLALLIDSCYLKFSHFCNSETTGHIYTHSSTLKHTPPPPAPVGR</sequence>
<dbReference type="GO" id="GO:0035025">
    <property type="term" value="P:positive regulation of Rho protein signal transduction"/>
    <property type="evidence" value="ECO:0007669"/>
    <property type="project" value="TreeGrafter"/>
</dbReference>
<comment type="subcellular location">
    <subcellularLocation>
        <location evidence="1">Cell membrane</location>
        <topology evidence="1">Multi-pass membrane protein</topology>
    </subcellularLocation>
</comment>
<evidence type="ECO:0000256" key="1">
    <source>
        <dbReference type="ARBA" id="ARBA00004651"/>
    </source>
</evidence>
<dbReference type="PROSITE" id="PS50262">
    <property type="entry name" value="G_PROTEIN_RECEP_F1_2"/>
    <property type="match status" value="1"/>
</dbReference>
<dbReference type="PRINTS" id="PR00237">
    <property type="entry name" value="GPCRRHODOPSN"/>
</dbReference>
<dbReference type="PANTHER" id="PTHR24232">
    <property type="entry name" value="G-PROTEIN COUPLED RECEPTOR"/>
    <property type="match status" value="1"/>
</dbReference>
<proteinExistence type="predicted"/>
<feature type="transmembrane region" description="Helical" evidence="10">
    <location>
        <begin position="109"/>
        <end position="128"/>
    </location>
</feature>
<gene>
    <name evidence="12" type="ORF">J4Q44_G00373350</name>
</gene>
<evidence type="ECO:0000313" key="13">
    <source>
        <dbReference type="Proteomes" id="UP001356427"/>
    </source>
</evidence>
<dbReference type="AlphaFoldDB" id="A0AAN8KV30"/>
<evidence type="ECO:0000256" key="4">
    <source>
        <dbReference type="ARBA" id="ARBA00022989"/>
    </source>
</evidence>
<dbReference type="Gene3D" id="1.20.1070.10">
    <property type="entry name" value="Rhodopsin 7-helix transmembrane proteins"/>
    <property type="match status" value="1"/>
</dbReference>
<dbReference type="PRINTS" id="PR01157">
    <property type="entry name" value="P2YPURNOCPTR"/>
</dbReference>
<name>A0AAN8KV30_9TELE</name>
<keyword evidence="8" id="KW-0325">Glycoprotein</keyword>
<evidence type="ECO:0000313" key="12">
    <source>
        <dbReference type="EMBL" id="KAK6292750.1"/>
    </source>
</evidence>
<feature type="transmembrane region" description="Helical" evidence="10">
    <location>
        <begin position="190"/>
        <end position="209"/>
    </location>
</feature>
<comment type="caution">
    <text evidence="12">The sequence shown here is derived from an EMBL/GenBank/DDBJ whole genome shotgun (WGS) entry which is preliminary data.</text>
</comment>
<feature type="transmembrane region" description="Helical" evidence="10">
    <location>
        <begin position="322"/>
        <end position="344"/>
    </location>
</feature>
<evidence type="ECO:0000256" key="8">
    <source>
        <dbReference type="ARBA" id="ARBA00023180"/>
    </source>
</evidence>
<feature type="transmembrane region" description="Helical" evidence="10">
    <location>
        <begin position="238"/>
        <end position="265"/>
    </location>
</feature>
<dbReference type="Proteomes" id="UP001356427">
    <property type="component" value="Unassembled WGS sequence"/>
</dbReference>
<evidence type="ECO:0000256" key="6">
    <source>
        <dbReference type="ARBA" id="ARBA00023136"/>
    </source>
</evidence>
<keyword evidence="9" id="KW-0807">Transducer</keyword>
<reference evidence="12 13" key="1">
    <citation type="submission" date="2021-04" db="EMBL/GenBank/DDBJ databases">
        <authorList>
            <person name="De Guttry C."/>
            <person name="Zahm M."/>
            <person name="Klopp C."/>
            <person name="Cabau C."/>
            <person name="Louis A."/>
            <person name="Berthelot C."/>
            <person name="Parey E."/>
            <person name="Roest Crollius H."/>
            <person name="Montfort J."/>
            <person name="Robinson-Rechavi M."/>
            <person name="Bucao C."/>
            <person name="Bouchez O."/>
            <person name="Gislard M."/>
            <person name="Lluch J."/>
            <person name="Milhes M."/>
            <person name="Lampietro C."/>
            <person name="Lopez Roques C."/>
            <person name="Donnadieu C."/>
            <person name="Braasch I."/>
            <person name="Desvignes T."/>
            <person name="Postlethwait J."/>
            <person name="Bobe J."/>
            <person name="Wedekind C."/>
            <person name="Guiguen Y."/>
        </authorList>
    </citation>
    <scope>NUCLEOTIDE SEQUENCE [LARGE SCALE GENOMIC DNA]</scope>
    <source>
        <strain evidence="12">Cs_M1</strain>
        <tissue evidence="12">Blood</tissue>
    </source>
</reference>
<dbReference type="EMBL" id="JAGTTL010000038">
    <property type="protein sequence ID" value="KAK6292750.1"/>
    <property type="molecule type" value="Genomic_DNA"/>
</dbReference>
<evidence type="ECO:0000256" key="10">
    <source>
        <dbReference type="SAM" id="Phobius"/>
    </source>
</evidence>
<keyword evidence="13" id="KW-1185">Reference proteome</keyword>
<accession>A0AAN8KV30</accession>
<keyword evidence="6 10" id="KW-0472">Membrane</keyword>
<dbReference type="Pfam" id="PF00001">
    <property type="entry name" value="7tm_1"/>
    <property type="match status" value="1"/>
</dbReference>
<feature type="transmembrane region" description="Helical" evidence="10">
    <location>
        <begin position="148"/>
        <end position="169"/>
    </location>
</feature>
<dbReference type="SUPFAM" id="SSF81321">
    <property type="entry name" value="Family A G protein-coupled receptor-like"/>
    <property type="match status" value="1"/>
</dbReference>
<protein>
    <recommendedName>
        <fullName evidence="11">G-protein coupled receptors family 1 profile domain-containing protein</fullName>
    </recommendedName>
</protein>
<evidence type="ECO:0000259" key="11">
    <source>
        <dbReference type="PROSITE" id="PS50262"/>
    </source>
</evidence>
<organism evidence="12 13">
    <name type="scientific">Coregonus suidteri</name>
    <dbReference type="NCBI Taxonomy" id="861788"/>
    <lineage>
        <taxon>Eukaryota</taxon>
        <taxon>Metazoa</taxon>
        <taxon>Chordata</taxon>
        <taxon>Craniata</taxon>
        <taxon>Vertebrata</taxon>
        <taxon>Euteleostomi</taxon>
        <taxon>Actinopterygii</taxon>
        <taxon>Neopterygii</taxon>
        <taxon>Teleostei</taxon>
        <taxon>Protacanthopterygii</taxon>
        <taxon>Salmoniformes</taxon>
        <taxon>Salmonidae</taxon>
        <taxon>Coregoninae</taxon>
        <taxon>Coregonus</taxon>
    </lineage>
</organism>
<dbReference type="FunFam" id="1.20.1070.10:FF:000040">
    <property type="entry name" value="Coagulation factor 2 (thrombin) receptor"/>
    <property type="match status" value="1"/>
</dbReference>
<dbReference type="GO" id="GO:0007200">
    <property type="term" value="P:phospholipase C-activating G protein-coupled receptor signaling pathway"/>
    <property type="evidence" value="ECO:0007669"/>
    <property type="project" value="TreeGrafter"/>
</dbReference>
<evidence type="ECO:0000256" key="2">
    <source>
        <dbReference type="ARBA" id="ARBA00022475"/>
    </source>
</evidence>